<keyword evidence="3" id="KW-1185">Reference proteome</keyword>
<evidence type="ECO:0000313" key="3">
    <source>
        <dbReference type="Proteomes" id="UP000002595"/>
    </source>
</evidence>
<gene>
    <name evidence="2" type="ordered locus">Pisl_1922</name>
</gene>
<dbReference type="InterPro" id="IPR000253">
    <property type="entry name" value="FHA_dom"/>
</dbReference>
<dbReference type="Pfam" id="PF00498">
    <property type="entry name" value="FHA"/>
    <property type="match status" value="1"/>
</dbReference>
<evidence type="ECO:0000313" key="2">
    <source>
        <dbReference type="EMBL" id="ABL89069.1"/>
    </source>
</evidence>
<dbReference type="STRING" id="384616.Pisl_1922"/>
<accession>A1RVT7</accession>
<dbReference type="EMBL" id="CP000504">
    <property type="protein sequence ID" value="ABL89069.1"/>
    <property type="molecule type" value="Genomic_DNA"/>
</dbReference>
<protein>
    <submittedName>
        <fullName evidence="2">FHA domain containing protein</fullName>
    </submittedName>
</protein>
<dbReference type="PROSITE" id="PS50006">
    <property type="entry name" value="FHA_DOMAIN"/>
    <property type="match status" value="1"/>
</dbReference>
<dbReference type="RefSeq" id="WP_011763644.1">
    <property type="nucleotide sequence ID" value="NC_008701.1"/>
</dbReference>
<proteinExistence type="predicted"/>
<sequence>MERVYVVEVFHPARLVLRGPVVLEREGVYGREHFAWLGPAAMYISRRHFALKRAGGALYILDLGSTNGTYVNGVDIRGEGLVELYRGDVVNVAGVVEFIVEEE</sequence>
<organism evidence="2 3">
    <name type="scientific">Pyrobaculum islandicum (strain DSM 4184 / JCM 9189 / GEO3)</name>
    <dbReference type="NCBI Taxonomy" id="384616"/>
    <lineage>
        <taxon>Archaea</taxon>
        <taxon>Thermoproteota</taxon>
        <taxon>Thermoprotei</taxon>
        <taxon>Thermoproteales</taxon>
        <taxon>Thermoproteaceae</taxon>
        <taxon>Pyrobaculum</taxon>
    </lineage>
</organism>
<dbReference type="SUPFAM" id="SSF49879">
    <property type="entry name" value="SMAD/FHA domain"/>
    <property type="match status" value="1"/>
</dbReference>
<reference evidence="2" key="1">
    <citation type="submission" date="2006-12" db="EMBL/GenBank/DDBJ databases">
        <title>Complete sequence of Pyrobaculum islandicum DSM 4184.</title>
        <authorList>
            <person name="Copeland A."/>
            <person name="Lucas S."/>
            <person name="Lapidus A."/>
            <person name="Barry K."/>
            <person name="Detter J.C."/>
            <person name="Glavina del Rio T."/>
            <person name="Dalin E."/>
            <person name="Tice H."/>
            <person name="Pitluck S."/>
            <person name="Meincke L."/>
            <person name="Brettin T."/>
            <person name="Bruce D."/>
            <person name="Han C."/>
            <person name="Tapia R."/>
            <person name="Gilna P."/>
            <person name="Schmutz J."/>
            <person name="Larimer F."/>
            <person name="Land M."/>
            <person name="Hauser L."/>
            <person name="Kyrpides N."/>
            <person name="Mikhailova N."/>
            <person name="Cozen A.E."/>
            <person name="Fitz-Gibbon S.T."/>
            <person name="House C.H."/>
            <person name="Saltikov C."/>
            <person name="Lowe T."/>
            <person name="Richardson P."/>
        </authorList>
    </citation>
    <scope>NUCLEOTIDE SEQUENCE [LARGE SCALE GENOMIC DNA]</scope>
    <source>
        <strain evidence="2">DSM 4184</strain>
    </source>
</reference>
<dbReference type="SMART" id="SM00240">
    <property type="entry name" value="FHA"/>
    <property type="match status" value="1"/>
</dbReference>
<name>A1RVT7_PYRIL</name>
<dbReference type="KEGG" id="pis:Pisl_1922"/>
<dbReference type="eggNOG" id="arCOG01694">
    <property type="taxonomic scope" value="Archaea"/>
</dbReference>
<feature type="domain" description="FHA" evidence="1">
    <location>
        <begin position="44"/>
        <end position="76"/>
    </location>
</feature>
<dbReference type="CDD" id="cd00060">
    <property type="entry name" value="FHA"/>
    <property type="match status" value="1"/>
</dbReference>
<evidence type="ECO:0000259" key="1">
    <source>
        <dbReference type="PROSITE" id="PS50006"/>
    </source>
</evidence>
<dbReference type="InterPro" id="IPR008984">
    <property type="entry name" value="SMAD_FHA_dom_sf"/>
</dbReference>
<dbReference type="GeneID" id="4617473"/>
<dbReference type="OrthoDB" id="25462at2157"/>
<dbReference type="Proteomes" id="UP000002595">
    <property type="component" value="Chromosome"/>
</dbReference>
<dbReference type="HOGENOM" id="CLU_2257478_0_0_2"/>
<dbReference type="Gene3D" id="2.60.200.20">
    <property type="match status" value="1"/>
</dbReference>
<dbReference type="AlphaFoldDB" id="A1RVT7"/>